<sequence>ILKTFPDPDELTDWYHKTGSAKIHKVNGHFHTPFSFSAFENLGQIFEMAREDNVRVLGINDFYTTGGYTDFYRLSLENHIFPLFNIEFVCLLKEEQQNGIRVNDPGNPGRAYFSGKGLTYPFKLEEKYVNQLDSVIKESTLQVSEMIGKTNEFLDSIGSVIRLSLSEIQEKYAQHLVRERHIAKALRINIYETFRQGNQRKTFLKKLYSGKDSMVNDTGIAALENEIRSNLLKKGGPAFVEENEQAFLSIDHVIEIILNAGGIPCYPVLLDNKNGEFTDYEKDKEKLLAQLKSKNVYCIELIPGRNDFKILKEFVCYFRENGFIITFGTEHNTPDMIPMTVSCRNGIPLDSELNRISYEGACIIATHQYLHARGEIGYIHRSGIRRID</sequence>
<organism evidence="1">
    <name type="scientific">marine sediment metagenome</name>
    <dbReference type="NCBI Taxonomy" id="412755"/>
    <lineage>
        <taxon>unclassified sequences</taxon>
        <taxon>metagenomes</taxon>
        <taxon>ecological metagenomes</taxon>
    </lineage>
</organism>
<feature type="non-terminal residue" evidence="1">
    <location>
        <position position="1"/>
    </location>
</feature>
<dbReference type="EMBL" id="BARU01007847">
    <property type="protein sequence ID" value="GAH33376.1"/>
    <property type="molecule type" value="Genomic_DNA"/>
</dbReference>
<name>X1EJ76_9ZZZZ</name>
<evidence type="ECO:0000313" key="1">
    <source>
        <dbReference type="EMBL" id="GAH33376.1"/>
    </source>
</evidence>
<reference evidence="1" key="1">
    <citation type="journal article" date="2014" name="Front. Microbiol.">
        <title>High frequency of phylogenetically diverse reductive dehalogenase-homologous genes in deep subseafloor sedimentary metagenomes.</title>
        <authorList>
            <person name="Kawai M."/>
            <person name="Futagami T."/>
            <person name="Toyoda A."/>
            <person name="Takaki Y."/>
            <person name="Nishi S."/>
            <person name="Hori S."/>
            <person name="Arai W."/>
            <person name="Tsubouchi T."/>
            <person name="Morono Y."/>
            <person name="Uchiyama I."/>
            <person name="Ito T."/>
            <person name="Fujiyama A."/>
            <person name="Inagaki F."/>
            <person name="Takami H."/>
        </authorList>
    </citation>
    <scope>NUCLEOTIDE SEQUENCE</scope>
    <source>
        <strain evidence="1">Expedition CK06-06</strain>
    </source>
</reference>
<dbReference type="InterPro" id="IPR016195">
    <property type="entry name" value="Pol/histidinol_Pase-like"/>
</dbReference>
<proteinExistence type="predicted"/>
<comment type="caution">
    <text evidence="1">The sequence shown here is derived from an EMBL/GenBank/DDBJ whole genome shotgun (WGS) entry which is preliminary data.</text>
</comment>
<dbReference type="Gene3D" id="3.20.20.140">
    <property type="entry name" value="Metal-dependent hydrolases"/>
    <property type="match status" value="1"/>
</dbReference>
<dbReference type="SUPFAM" id="SSF89550">
    <property type="entry name" value="PHP domain-like"/>
    <property type="match status" value="1"/>
</dbReference>
<feature type="non-terminal residue" evidence="1">
    <location>
        <position position="388"/>
    </location>
</feature>
<dbReference type="Gene3D" id="1.10.150.650">
    <property type="match status" value="1"/>
</dbReference>
<dbReference type="AlphaFoldDB" id="X1EJ76"/>
<gene>
    <name evidence="1" type="ORF">S03H2_15433</name>
</gene>
<protein>
    <recommendedName>
        <fullName evidence="2">PHP domain-containing protein</fullName>
    </recommendedName>
</protein>
<accession>X1EJ76</accession>
<evidence type="ECO:0008006" key="2">
    <source>
        <dbReference type="Google" id="ProtNLM"/>
    </source>
</evidence>